<comment type="subcellular location">
    <subcellularLocation>
        <location evidence="1">Cell membrane</location>
        <topology evidence="1">Multi-pass membrane protein</topology>
    </subcellularLocation>
</comment>
<evidence type="ECO:0000256" key="1">
    <source>
        <dbReference type="ARBA" id="ARBA00004651"/>
    </source>
</evidence>
<dbReference type="CDD" id="cd06550">
    <property type="entry name" value="TM_ABC_iron-siderophores_like"/>
    <property type="match status" value="2"/>
</dbReference>
<feature type="transmembrane region" description="Helical" evidence="8">
    <location>
        <begin position="570"/>
        <end position="598"/>
    </location>
</feature>
<evidence type="ECO:0000256" key="6">
    <source>
        <dbReference type="ARBA" id="ARBA00022989"/>
    </source>
</evidence>
<evidence type="ECO:0000256" key="8">
    <source>
        <dbReference type="SAM" id="Phobius"/>
    </source>
</evidence>
<keyword evidence="5 8" id="KW-0812">Transmembrane</keyword>
<dbReference type="PANTHER" id="PTHR30472:SF37">
    <property type="entry name" value="FE(3+) DICITRATE TRANSPORT SYSTEM PERMEASE PROTEIN FECD-RELATED"/>
    <property type="match status" value="1"/>
</dbReference>
<dbReference type="GO" id="GO:0033214">
    <property type="term" value="P:siderophore-iron import into cell"/>
    <property type="evidence" value="ECO:0007669"/>
    <property type="project" value="TreeGrafter"/>
</dbReference>
<comment type="similarity">
    <text evidence="2">Belongs to the binding-protein-dependent transport system permease family. FecCD subfamily.</text>
</comment>
<keyword evidence="4" id="KW-1003">Cell membrane</keyword>
<evidence type="ECO:0000256" key="7">
    <source>
        <dbReference type="ARBA" id="ARBA00023136"/>
    </source>
</evidence>
<dbReference type="InterPro" id="IPR037294">
    <property type="entry name" value="ABC_BtuC-like"/>
</dbReference>
<dbReference type="AlphaFoldDB" id="A0A1C3Y462"/>
<keyword evidence="6 8" id="KW-1133">Transmembrane helix</keyword>
<keyword evidence="7 8" id="KW-0472">Membrane</keyword>
<feature type="transmembrane region" description="Helical" evidence="8">
    <location>
        <begin position="448"/>
        <end position="468"/>
    </location>
</feature>
<protein>
    <submittedName>
        <fullName evidence="9">Iron complex transport system permease protein</fullName>
    </submittedName>
</protein>
<evidence type="ECO:0000313" key="10">
    <source>
        <dbReference type="Proteomes" id="UP000198723"/>
    </source>
</evidence>
<feature type="transmembrane region" description="Helical" evidence="8">
    <location>
        <begin position="90"/>
        <end position="113"/>
    </location>
</feature>
<dbReference type="GO" id="GO:0022857">
    <property type="term" value="F:transmembrane transporter activity"/>
    <property type="evidence" value="ECO:0007669"/>
    <property type="project" value="InterPro"/>
</dbReference>
<reference evidence="9 10" key="1">
    <citation type="submission" date="2016-08" db="EMBL/GenBank/DDBJ databases">
        <authorList>
            <person name="Seilhamer J.J."/>
        </authorList>
    </citation>
    <scope>NUCLEOTIDE SEQUENCE [LARGE SCALE GENOMIC DNA]</scope>
    <source>
        <strain evidence="9 10">HBR26</strain>
    </source>
</reference>
<dbReference type="NCBIfam" id="NF007866">
    <property type="entry name" value="PRK10577.1-2"/>
    <property type="match status" value="1"/>
</dbReference>
<dbReference type="RefSeq" id="WP_064697286.1">
    <property type="nucleotide sequence ID" value="NZ_FMAJ01000006.1"/>
</dbReference>
<dbReference type="SUPFAM" id="SSF81345">
    <property type="entry name" value="ABC transporter involved in vitamin B12 uptake, BtuC"/>
    <property type="match status" value="2"/>
</dbReference>
<evidence type="ECO:0000256" key="4">
    <source>
        <dbReference type="ARBA" id="ARBA00022475"/>
    </source>
</evidence>
<keyword evidence="3" id="KW-0813">Transport</keyword>
<name>A0A1C3Y462_9HYPH</name>
<feature type="transmembrane region" description="Helical" evidence="8">
    <location>
        <begin position="391"/>
        <end position="411"/>
    </location>
</feature>
<dbReference type="EMBL" id="FMAJ01000006">
    <property type="protein sequence ID" value="SCB59200.1"/>
    <property type="molecule type" value="Genomic_DNA"/>
</dbReference>
<gene>
    <name evidence="9" type="ORF">GA0061105_106246</name>
</gene>
<accession>A0A1C3Y462</accession>
<evidence type="ECO:0000256" key="3">
    <source>
        <dbReference type="ARBA" id="ARBA00022448"/>
    </source>
</evidence>
<feature type="transmembrane region" description="Helical" evidence="8">
    <location>
        <begin position="144"/>
        <end position="167"/>
    </location>
</feature>
<feature type="transmembrane region" description="Helical" evidence="8">
    <location>
        <begin position="480"/>
        <end position="499"/>
    </location>
</feature>
<dbReference type="GO" id="GO:0005886">
    <property type="term" value="C:plasma membrane"/>
    <property type="evidence" value="ECO:0007669"/>
    <property type="project" value="UniProtKB-SubCell"/>
</dbReference>
<feature type="transmembrane region" description="Helical" evidence="8">
    <location>
        <begin position="57"/>
        <end position="78"/>
    </location>
</feature>
<evidence type="ECO:0000313" key="9">
    <source>
        <dbReference type="EMBL" id="SCB59200.1"/>
    </source>
</evidence>
<evidence type="ECO:0000256" key="2">
    <source>
        <dbReference type="ARBA" id="ARBA00007935"/>
    </source>
</evidence>
<organism evidence="9 10">
    <name type="scientific">Rhizobium aethiopicum</name>
    <dbReference type="NCBI Taxonomy" id="1138170"/>
    <lineage>
        <taxon>Bacteria</taxon>
        <taxon>Pseudomonadati</taxon>
        <taxon>Pseudomonadota</taxon>
        <taxon>Alphaproteobacteria</taxon>
        <taxon>Hyphomicrobiales</taxon>
        <taxon>Rhizobiaceae</taxon>
        <taxon>Rhizobium/Agrobacterium group</taxon>
        <taxon>Rhizobium</taxon>
    </lineage>
</organism>
<feature type="transmembrane region" description="Helical" evidence="8">
    <location>
        <begin position="633"/>
        <end position="655"/>
    </location>
</feature>
<dbReference type="PANTHER" id="PTHR30472">
    <property type="entry name" value="FERRIC ENTEROBACTIN TRANSPORT SYSTEM PERMEASE PROTEIN"/>
    <property type="match status" value="1"/>
</dbReference>
<feature type="transmembrane region" description="Helical" evidence="8">
    <location>
        <begin position="119"/>
        <end position="137"/>
    </location>
</feature>
<dbReference type="InterPro" id="IPR000522">
    <property type="entry name" value="ABC_transptr_permease_BtuC"/>
</dbReference>
<dbReference type="Gene3D" id="1.10.3470.10">
    <property type="entry name" value="ABC transporter involved in vitamin B12 uptake, BtuC"/>
    <property type="match status" value="2"/>
</dbReference>
<feature type="transmembrane region" description="Helical" evidence="8">
    <location>
        <begin position="276"/>
        <end position="299"/>
    </location>
</feature>
<sequence>MVSRASPARSGRLPAPGLILAGLCIAAFALLVVTRPQLAHDNAEATLLNSVLLWDGIMPRAMLAVIAGAALGLSGALLQRVLRNPIADASTLGIASGAELAMTAAMSVSPLLIGLSREMTAFAGGVAAVAVVLALSWRRGLDPVTVALSGMIVSLIASALSVTLILARGEYAMSIYIWGAGSLSQLDWNSVSSLGPRLILGFMAASLLVRPLRILALDDSGARSLGLALHSTRLAIVGLAVWLAASVTSEVGIIGFLGLAAPAIARLAGARGSDRLMMAAPLTGAGLLFLTDCLTQILGPGFTDLAPTGAATALLGGPLLLFLLPRVHSVSAVGAQSAAALRRLARPLQTLAIFLIALSLLFALVLTLGPADDGWHVATGTLLADLLPFRLPRTIVAAAAGAMLAASGFIMQRITGNPIASPEVLGVSGGAGAGLTVALFLFGFPSPAIMLAAMAIGALAAFVAMIAISARAQFSPERMLLAGVGIGAFAMAIVTMVLAQGDMRGYILLTWLSGSTNRAGAFEAWTAATSLVLLTAPLPFLSRWLTILPLGAGLSRAVGLPVGASRLVLAILAALMTAIASFLVGPLSLTGLIAPHLARLAGFRTPSHQLAASLIFGAGVLTAADWLSRVVIYPYQVPVGLFAALIGGPYLIWLLSRRSTPGQ</sequence>
<dbReference type="STRING" id="1138170.GA0061105_106246"/>
<feature type="transmembrane region" description="Helical" evidence="8">
    <location>
        <begin position="423"/>
        <end position="442"/>
    </location>
</feature>
<dbReference type="Pfam" id="PF01032">
    <property type="entry name" value="FecCD"/>
    <property type="match status" value="2"/>
</dbReference>
<feature type="transmembrane region" description="Helical" evidence="8">
    <location>
        <begin position="610"/>
        <end position="627"/>
    </location>
</feature>
<feature type="transmembrane region" description="Helical" evidence="8">
    <location>
        <begin position="224"/>
        <end position="245"/>
    </location>
</feature>
<proteinExistence type="inferred from homology"/>
<feature type="transmembrane region" description="Helical" evidence="8">
    <location>
        <begin position="305"/>
        <end position="324"/>
    </location>
</feature>
<feature type="transmembrane region" description="Helical" evidence="8">
    <location>
        <begin position="351"/>
        <end position="371"/>
    </location>
</feature>
<dbReference type="Proteomes" id="UP000198723">
    <property type="component" value="Unassembled WGS sequence"/>
</dbReference>
<evidence type="ECO:0000256" key="5">
    <source>
        <dbReference type="ARBA" id="ARBA00022692"/>
    </source>
</evidence>